<keyword evidence="1" id="KW-1133">Transmembrane helix</keyword>
<gene>
    <name evidence="3" type="ORF">LLUT_LOCUS33057</name>
</gene>
<keyword evidence="4" id="KW-1185">Reference proteome</keyword>
<comment type="caution">
    <text evidence="3">The sequence shown here is derived from an EMBL/GenBank/DDBJ whole genome shotgun (WGS) entry which is preliminary data.</text>
</comment>
<dbReference type="InterPro" id="IPR037401">
    <property type="entry name" value="SnoaL-like"/>
</dbReference>
<reference evidence="3 4" key="1">
    <citation type="submission" date="2024-03" db="EMBL/GenBank/DDBJ databases">
        <authorList>
            <person name="Martinez-Hernandez J."/>
        </authorList>
    </citation>
    <scope>NUCLEOTIDE SEQUENCE [LARGE SCALE GENOMIC DNA]</scope>
</reference>
<evidence type="ECO:0000256" key="1">
    <source>
        <dbReference type="SAM" id="Phobius"/>
    </source>
</evidence>
<dbReference type="SUPFAM" id="SSF54427">
    <property type="entry name" value="NTF2-like"/>
    <property type="match status" value="1"/>
</dbReference>
<organism evidence="3 4">
    <name type="scientific">Lupinus luteus</name>
    <name type="common">European yellow lupine</name>
    <dbReference type="NCBI Taxonomy" id="3873"/>
    <lineage>
        <taxon>Eukaryota</taxon>
        <taxon>Viridiplantae</taxon>
        <taxon>Streptophyta</taxon>
        <taxon>Embryophyta</taxon>
        <taxon>Tracheophyta</taxon>
        <taxon>Spermatophyta</taxon>
        <taxon>Magnoliopsida</taxon>
        <taxon>eudicotyledons</taxon>
        <taxon>Gunneridae</taxon>
        <taxon>Pentapetalae</taxon>
        <taxon>rosids</taxon>
        <taxon>fabids</taxon>
        <taxon>Fabales</taxon>
        <taxon>Fabaceae</taxon>
        <taxon>Papilionoideae</taxon>
        <taxon>50 kb inversion clade</taxon>
        <taxon>genistoids sensu lato</taxon>
        <taxon>core genistoids</taxon>
        <taxon>Genisteae</taxon>
        <taxon>Lupinus</taxon>
    </lineage>
</organism>
<keyword evidence="1" id="KW-0812">Transmembrane</keyword>
<name>A0AAV1YD83_LUPLU</name>
<dbReference type="Gene3D" id="3.10.450.50">
    <property type="match status" value="1"/>
</dbReference>
<dbReference type="Pfam" id="PF12680">
    <property type="entry name" value="SnoaL_2"/>
    <property type="match status" value="1"/>
</dbReference>
<evidence type="ECO:0000313" key="3">
    <source>
        <dbReference type="EMBL" id="CAL0331997.1"/>
    </source>
</evidence>
<keyword evidence="1" id="KW-0472">Membrane</keyword>
<feature type="transmembrane region" description="Helical" evidence="1">
    <location>
        <begin position="265"/>
        <end position="284"/>
    </location>
</feature>
<protein>
    <recommendedName>
        <fullName evidence="2">SnoaL-like domain-containing protein</fullName>
    </recommendedName>
</protein>
<dbReference type="PANTHER" id="PTHR33698">
    <property type="entry name" value="NUCLEAR TRANSPORT FACTOR 2 (NTF2)-LIKE PROTEIN"/>
    <property type="match status" value="1"/>
</dbReference>
<accession>A0AAV1YD83</accession>
<sequence length="285" mass="33071">MEALVKFPTRAFCQGINSDTTKRLALNFWSSKSTCNLHLDKIQIQKLSFSSRENVLKKSWDYNRISAIASKGDPKPGKNSFSPAETVDQFYTCINEKKLTQLSKYVSNDAYFDDYAFTKPFQGKKEVMNFLEQLSRSMGQNVKFRVRHICEGDDFTAAANWHLEWKKEQIPFTRGCTFFKLSKEVDNIIIRRAEVLIESPIKPGSIVLTLLKTMTSLFDDFPNATHWFLRSPHAIMNWILKIYNIFVAPFLNPLLGGYIKLWSFMIRLLSYAFNLAMFISNIFFK</sequence>
<dbReference type="Proteomes" id="UP001497480">
    <property type="component" value="Unassembled WGS sequence"/>
</dbReference>
<proteinExistence type="predicted"/>
<dbReference type="PANTHER" id="PTHR33698:SF1">
    <property type="entry name" value="NUCLEAR TRANSPORT FACTOR 2 (NTF2) FAMILY PROTEIN"/>
    <property type="match status" value="1"/>
</dbReference>
<evidence type="ECO:0000259" key="2">
    <source>
        <dbReference type="Pfam" id="PF12680"/>
    </source>
</evidence>
<feature type="domain" description="SnoaL-like" evidence="2">
    <location>
        <begin position="87"/>
        <end position="181"/>
    </location>
</feature>
<evidence type="ECO:0000313" key="4">
    <source>
        <dbReference type="Proteomes" id="UP001497480"/>
    </source>
</evidence>
<dbReference type="EMBL" id="CAXHTB010000023">
    <property type="protein sequence ID" value="CAL0331997.1"/>
    <property type="molecule type" value="Genomic_DNA"/>
</dbReference>
<dbReference type="InterPro" id="IPR032710">
    <property type="entry name" value="NTF2-like_dom_sf"/>
</dbReference>
<dbReference type="AlphaFoldDB" id="A0AAV1YD83"/>